<dbReference type="Proteomes" id="UP000251891">
    <property type="component" value="Unassembled WGS sequence"/>
</dbReference>
<sequence length="73" mass="7225">MKNMLRLMSPAVAVTALAAGAFMTTMLALPASAAAAPAVVDPMCVVEYPLTSATELSHGGVPEAPLGCVAVAP</sequence>
<evidence type="ECO:0000256" key="1">
    <source>
        <dbReference type="SAM" id="SignalP"/>
    </source>
</evidence>
<feature type="chain" id="PRO_5016602575" description="Secreted protein" evidence="1">
    <location>
        <begin position="34"/>
        <end position="73"/>
    </location>
</feature>
<organism evidence="2 3">
    <name type="scientific">Actinomadura craniellae</name>
    <dbReference type="NCBI Taxonomy" id="2231787"/>
    <lineage>
        <taxon>Bacteria</taxon>
        <taxon>Bacillati</taxon>
        <taxon>Actinomycetota</taxon>
        <taxon>Actinomycetes</taxon>
        <taxon>Streptosporangiales</taxon>
        <taxon>Thermomonosporaceae</taxon>
        <taxon>Actinomadura</taxon>
    </lineage>
</organism>
<feature type="signal peptide" evidence="1">
    <location>
        <begin position="1"/>
        <end position="33"/>
    </location>
</feature>
<keyword evidence="3" id="KW-1185">Reference proteome</keyword>
<accession>A0A365GX75</accession>
<reference evidence="2 3" key="1">
    <citation type="submission" date="2018-06" db="EMBL/GenBank/DDBJ databases">
        <title>Actinomadura craniellae sp. nov. isolated from marine sponge Craniella sp.</title>
        <authorList>
            <person name="Li L."/>
            <person name="Xu Q.H."/>
            <person name="Lin H.W."/>
            <person name="Lu Y.H."/>
        </authorList>
    </citation>
    <scope>NUCLEOTIDE SEQUENCE [LARGE SCALE GENOMIC DNA]</scope>
    <source>
        <strain evidence="2 3">LHW63021</strain>
    </source>
</reference>
<evidence type="ECO:0008006" key="4">
    <source>
        <dbReference type="Google" id="ProtNLM"/>
    </source>
</evidence>
<gene>
    <name evidence="2" type="ORF">DPM19_30940</name>
</gene>
<keyword evidence="1" id="KW-0732">Signal</keyword>
<dbReference type="RefSeq" id="WP_111871627.1">
    <property type="nucleotide sequence ID" value="NZ_QLYX01000019.1"/>
</dbReference>
<proteinExistence type="predicted"/>
<dbReference type="EMBL" id="QLYX01000019">
    <property type="protein sequence ID" value="RAY11435.1"/>
    <property type="molecule type" value="Genomic_DNA"/>
</dbReference>
<name>A0A365GX75_9ACTN</name>
<evidence type="ECO:0000313" key="3">
    <source>
        <dbReference type="Proteomes" id="UP000251891"/>
    </source>
</evidence>
<evidence type="ECO:0000313" key="2">
    <source>
        <dbReference type="EMBL" id="RAY11435.1"/>
    </source>
</evidence>
<comment type="caution">
    <text evidence="2">The sequence shown here is derived from an EMBL/GenBank/DDBJ whole genome shotgun (WGS) entry which is preliminary data.</text>
</comment>
<protein>
    <recommendedName>
        <fullName evidence="4">Secreted protein</fullName>
    </recommendedName>
</protein>
<dbReference type="AlphaFoldDB" id="A0A365GX75"/>